<feature type="domain" description="DUF4817" evidence="1">
    <location>
        <begin position="59"/>
        <end position="92"/>
    </location>
</feature>
<evidence type="ECO:0000259" key="1">
    <source>
        <dbReference type="Pfam" id="PF16087"/>
    </source>
</evidence>
<comment type="caution">
    <text evidence="2">The sequence shown here is derived from an EMBL/GenBank/DDBJ whole genome shotgun (WGS) entry which is preliminary data.</text>
</comment>
<proteinExistence type="predicted"/>
<reference evidence="2 3" key="1">
    <citation type="journal article" date="2022" name="Allergy">
        <title>Genome assembly and annotation of Periplaneta americana reveal a comprehensive cockroach allergen profile.</title>
        <authorList>
            <person name="Wang L."/>
            <person name="Xiong Q."/>
            <person name="Saelim N."/>
            <person name="Wang L."/>
            <person name="Nong W."/>
            <person name="Wan A.T."/>
            <person name="Shi M."/>
            <person name="Liu X."/>
            <person name="Cao Q."/>
            <person name="Hui J.H.L."/>
            <person name="Sookrung N."/>
            <person name="Leung T.F."/>
            <person name="Tungtrongchitr A."/>
            <person name="Tsui S.K.W."/>
        </authorList>
    </citation>
    <scope>NUCLEOTIDE SEQUENCE [LARGE SCALE GENOMIC DNA]</scope>
    <source>
        <strain evidence="2">PWHHKU_190912</strain>
    </source>
</reference>
<dbReference type="InterPro" id="IPR036397">
    <property type="entry name" value="RNaseH_sf"/>
</dbReference>
<accession>A0ABQ8U163</accession>
<keyword evidence="3" id="KW-1185">Reference proteome</keyword>
<dbReference type="InterPro" id="IPR032135">
    <property type="entry name" value="DUF4817"/>
</dbReference>
<dbReference type="EMBL" id="JAJSOF020000001">
    <property type="protein sequence ID" value="KAJ4451155.1"/>
    <property type="molecule type" value="Genomic_DNA"/>
</dbReference>
<sequence>MSPGSSTESYPAFARIGLRKNPGKNLNQVTCPDLDSNPGHLVSRPDALTEDDIKLLNESTQRAYQREFGVRNPPKRNTILGLVNKLEAIGSLVSEKGKHRSSRLPTVVVDVRARLEQSPKKSLRRLSQETGYTYSMCQRAAKNFIVQNPAILSITWFTDEAWFHLSGYVNSRHWAIENPHVIHEAPMHPVKIGVWCAITAQRIVGPIFFNQTVNTAEYRLIFMEFVEQLDGVELSQGYFQQDGATCHTSNESMELIASFFDDRIISRKLWPPRSPDLTTPYYFLWGYLKDRVYTTRPQTLDYLKHNITQEIQAIDNRVLQRVASNMERRVELCLMQDGGHFQHLL</sequence>
<protein>
    <recommendedName>
        <fullName evidence="1">DUF4817 domain-containing protein</fullName>
    </recommendedName>
</protein>
<evidence type="ECO:0000313" key="2">
    <source>
        <dbReference type="EMBL" id="KAJ4451155.1"/>
    </source>
</evidence>
<dbReference type="PANTHER" id="PTHR47326">
    <property type="entry name" value="TRANSPOSABLE ELEMENT TC3 TRANSPOSASE-LIKE PROTEIN"/>
    <property type="match status" value="1"/>
</dbReference>
<dbReference type="PANTHER" id="PTHR47326:SF1">
    <property type="entry name" value="HTH PSQ-TYPE DOMAIN-CONTAINING PROTEIN"/>
    <property type="match status" value="1"/>
</dbReference>
<evidence type="ECO:0000313" key="3">
    <source>
        <dbReference type="Proteomes" id="UP001148838"/>
    </source>
</evidence>
<dbReference type="Proteomes" id="UP001148838">
    <property type="component" value="Unassembled WGS sequence"/>
</dbReference>
<organism evidence="2 3">
    <name type="scientific">Periplaneta americana</name>
    <name type="common">American cockroach</name>
    <name type="synonym">Blatta americana</name>
    <dbReference type="NCBI Taxonomy" id="6978"/>
    <lineage>
        <taxon>Eukaryota</taxon>
        <taxon>Metazoa</taxon>
        <taxon>Ecdysozoa</taxon>
        <taxon>Arthropoda</taxon>
        <taxon>Hexapoda</taxon>
        <taxon>Insecta</taxon>
        <taxon>Pterygota</taxon>
        <taxon>Neoptera</taxon>
        <taxon>Polyneoptera</taxon>
        <taxon>Dictyoptera</taxon>
        <taxon>Blattodea</taxon>
        <taxon>Blattoidea</taxon>
        <taxon>Blattidae</taxon>
        <taxon>Blattinae</taxon>
        <taxon>Periplaneta</taxon>
    </lineage>
</organism>
<gene>
    <name evidence="2" type="ORF">ANN_02597</name>
</gene>
<dbReference type="Gene3D" id="3.30.420.10">
    <property type="entry name" value="Ribonuclease H-like superfamily/Ribonuclease H"/>
    <property type="match status" value="1"/>
</dbReference>
<name>A0ABQ8U163_PERAM</name>
<dbReference type="Pfam" id="PF16087">
    <property type="entry name" value="DUF4817"/>
    <property type="match status" value="1"/>
</dbReference>